<dbReference type="EMBL" id="JQCR01000003">
    <property type="protein sequence ID" value="KGE16356.1"/>
    <property type="molecule type" value="Genomic_DNA"/>
</dbReference>
<gene>
    <name evidence="1" type="ORF">PWYN_16550</name>
</gene>
<dbReference type="Proteomes" id="UP000029734">
    <property type="component" value="Unassembled WGS sequence"/>
</dbReference>
<accession>A0A098M302</accession>
<evidence type="ECO:0000313" key="1">
    <source>
        <dbReference type="EMBL" id="KGE16356.1"/>
    </source>
</evidence>
<reference evidence="1 2" key="1">
    <citation type="submission" date="2014-08" db="EMBL/GenBank/DDBJ databases">
        <authorList>
            <person name="den Bakker H.C."/>
        </authorList>
    </citation>
    <scope>NUCLEOTIDE SEQUENCE [LARGE SCALE GENOMIC DNA]</scope>
    <source>
        <strain evidence="1 2">DSM 18334</strain>
    </source>
</reference>
<dbReference type="AlphaFoldDB" id="A0A098M302"/>
<comment type="caution">
    <text evidence="1">The sequence shown here is derived from an EMBL/GenBank/DDBJ whole genome shotgun (WGS) entry which is preliminary data.</text>
</comment>
<dbReference type="Gene3D" id="3.90.180.10">
    <property type="entry name" value="Medium-chain alcohol dehydrogenases, catalytic domain"/>
    <property type="match status" value="1"/>
</dbReference>
<name>A0A098M302_9BACL</name>
<dbReference type="OrthoDB" id="9792162at2"/>
<keyword evidence="2" id="KW-1185">Reference proteome</keyword>
<dbReference type="RefSeq" id="WP_036654104.1">
    <property type="nucleotide sequence ID" value="NZ_JQCR01000003.1"/>
</dbReference>
<proteinExistence type="predicted"/>
<dbReference type="Pfam" id="PF13602">
    <property type="entry name" value="ADH_zinc_N_2"/>
    <property type="match status" value="1"/>
</dbReference>
<sequence length="83" mass="9681">MLPTHINMVMKQYGVSAKFNTKFPTYENLQEIAQLIADGEVRAKIDHVYPIREVQSAHRQSESRHGQGRILLDLNSKEWDWQS</sequence>
<protein>
    <recommendedName>
        <fullName evidence="3">Alcohol dehydrogenase-like C-terminal domain-containing protein</fullName>
    </recommendedName>
</protein>
<reference evidence="1 2" key="2">
    <citation type="submission" date="2014-10" db="EMBL/GenBank/DDBJ databases">
        <title>Comparative genomics of the Paenibacillus odorifer group.</title>
        <authorList>
            <person name="Tsai Y.-C."/>
            <person name="Martin N."/>
            <person name="Korlach J."/>
            <person name="Wiedmann M."/>
        </authorList>
    </citation>
    <scope>NUCLEOTIDE SEQUENCE [LARGE SCALE GENOMIC DNA]</scope>
    <source>
        <strain evidence="1 2">DSM 18334</strain>
    </source>
</reference>
<evidence type="ECO:0000313" key="2">
    <source>
        <dbReference type="Proteomes" id="UP000029734"/>
    </source>
</evidence>
<organism evidence="1 2">
    <name type="scientific">Paenibacillus wynnii</name>
    <dbReference type="NCBI Taxonomy" id="268407"/>
    <lineage>
        <taxon>Bacteria</taxon>
        <taxon>Bacillati</taxon>
        <taxon>Bacillota</taxon>
        <taxon>Bacilli</taxon>
        <taxon>Bacillales</taxon>
        <taxon>Paenibacillaceae</taxon>
        <taxon>Paenibacillus</taxon>
    </lineage>
</organism>
<dbReference type="STRING" id="268407.PWYN_16550"/>
<evidence type="ECO:0008006" key="3">
    <source>
        <dbReference type="Google" id="ProtNLM"/>
    </source>
</evidence>
<dbReference type="Gene3D" id="3.40.50.720">
    <property type="entry name" value="NAD(P)-binding Rossmann-like Domain"/>
    <property type="match status" value="1"/>
</dbReference>